<accession>A0A6M8BEK6</accession>
<name>A0A6M8BEK6_9CYAN</name>
<proteinExistence type="predicted"/>
<evidence type="ECO:0000313" key="2">
    <source>
        <dbReference type="Proteomes" id="UP000505210"/>
    </source>
</evidence>
<protein>
    <submittedName>
        <fullName evidence="1">DUF2605 domain-containing protein</fullName>
    </submittedName>
</protein>
<sequence length="111" mass="12644">MSGSSTPEPDLLKALLEPLLEDFQYWFERSQTLLESQPISFLSNEQQADLLARVLQAQREVQTAQLLLRATDGKVGVEAAVMVPWHSLVTECWQVSSRFRLERIQSQDSEP</sequence>
<reference evidence="1 2" key="1">
    <citation type="submission" date="2020-05" db="EMBL/GenBank/DDBJ databases">
        <title>Complete genome sequence of of a novel Thermoleptolyngbya strain isolated from hot springs of Ganzi, Sichuan China.</title>
        <authorList>
            <person name="Tang J."/>
            <person name="Daroch M."/>
            <person name="Li L."/>
            <person name="Waleron K."/>
            <person name="Waleron M."/>
            <person name="Waleron M."/>
        </authorList>
    </citation>
    <scope>NUCLEOTIDE SEQUENCE [LARGE SCALE GENOMIC DNA]</scope>
    <source>
        <strain evidence="1 2">PKUAC-SCTA183</strain>
    </source>
</reference>
<organism evidence="1 2">
    <name type="scientific">Thermoleptolyngbya sichuanensis A183</name>
    <dbReference type="NCBI Taxonomy" id="2737172"/>
    <lineage>
        <taxon>Bacteria</taxon>
        <taxon>Bacillati</taxon>
        <taxon>Cyanobacteriota</taxon>
        <taxon>Cyanophyceae</taxon>
        <taxon>Oculatellales</taxon>
        <taxon>Oculatellaceae</taxon>
        <taxon>Thermoleptolyngbya</taxon>
        <taxon>Thermoleptolyngbya sichuanensis</taxon>
    </lineage>
</organism>
<keyword evidence="2" id="KW-1185">Reference proteome</keyword>
<dbReference type="EMBL" id="CP053661">
    <property type="protein sequence ID" value="QKD81055.1"/>
    <property type="molecule type" value="Genomic_DNA"/>
</dbReference>
<gene>
    <name evidence="1" type="ORF">HPC62_01690</name>
</gene>
<dbReference type="Pfam" id="PF10792">
    <property type="entry name" value="DUF2605"/>
    <property type="match status" value="1"/>
</dbReference>
<dbReference type="Proteomes" id="UP000505210">
    <property type="component" value="Chromosome"/>
</dbReference>
<evidence type="ECO:0000313" key="1">
    <source>
        <dbReference type="EMBL" id="QKD81055.1"/>
    </source>
</evidence>
<dbReference type="InterPro" id="IPR019728">
    <property type="entry name" value="DUF2605"/>
</dbReference>
<dbReference type="AlphaFoldDB" id="A0A6M8BEK6"/>
<dbReference type="KEGG" id="theu:HPC62_01690"/>
<dbReference type="RefSeq" id="WP_172353473.1">
    <property type="nucleotide sequence ID" value="NZ_CP053661.1"/>
</dbReference>